<dbReference type="GO" id="GO:0008360">
    <property type="term" value="P:regulation of cell shape"/>
    <property type="evidence" value="ECO:0007669"/>
    <property type="project" value="UniProtKB-UniRule"/>
</dbReference>
<dbReference type="InterPro" id="IPR050979">
    <property type="entry name" value="LD-transpeptidase"/>
</dbReference>
<keyword evidence="6 9" id="KW-0133">Cell shape</keyword>
<protein>
    <recommendedName>
        <fullName evidence="10">L,D-TPase catalytic domain-containing protein</fullName>
    </recommendedName>
</protein>
<keyword evidence="12" id="KW-1185">Reference proteome</keyword>
<dbReference type="GO" id="GO:0018104">
    <property type="term" value="P:peptidoglycan-protein cross-linking"/>
    <property type="evidence" value="ECO:0007669"/>
    <property type="project" value="TreeGrafter"/>
</dbReference>
<dbReference type="InterPro" id="IPR038063">
    <property type="entry name" value="Transpep_catalytic_dom"/>
</dbReference>
<dbReference type="KEGG" id="phr:C6569_18480"/>
<evidence type="ECO:0000313" key="12">
    <source>
        <dbReference type="Proteomes" id="UP000237889"/>
    </source>
</evidence>
<dbReference type="FunFam" id="2.40.440.10:FF:000002">
    <property type="entry name" value="L,D-transpeptidase ErfK/SrfK"/>
    <property type="match status" value="1"/>
</dbReference>
<gene>
    <name evidence="11" type="ORF">C6569_18480</name>
</gene>
<comment type="similarity">
    <text evidence="2">Belongs to the YkuD family.</text>
</comment>
<feature type="domain" description="L,D-TPase catalytic" evidence="10">
    <location>
        <begin position="61"/>
        <end position="194"/>
    </location>
</feature>
<comment type="pathway">
    <text evidence="1 9">Cell wall biogenesis; peptidoglycan biosynthesis.</text>
</comment>
<dbReference type="Proteomes" id="UP000237889">
    <property type="component" value="Chromosome"/>
</dbReference>
<dbReference type="PANTHER" id="PTHR30582:SF24">
    <property type="entry name" value="L,D-TRANSPEPTIDASE ERFK_SRFK-RELATED"/>
    <property type="match status" value="1"/>
</dbReference>
<dbReference type="AlphaFoldDB" id="A0A2S0NFC7"/>
<accession>A0A2S0NFC7</accession>
<organism evidence="11 12">
    <name type="scientific">Phreatobacter cathodiphilus</name>
    <dbReference type="NCBI Taxonomy" id="1868589"/>
    <lineage>
        <taxon>Bacteria</taxon>
        <taxon>Pseudomonadati</taxon>
        <taxon>Pseudomonadota</taxon>
        <taxon>Alphaproteobacteria</taxon>
        <taxon>Hyphomicrobiales</taxon>
        <taxon>Phreatobacteraceae</taxon>
        <taxon>Phreatobacter</taxon>
    </lineage>
</organism>
<dbReference type="CDD" id="cd16913">
    <property type="entry name" value="YkuD_like"/>
    <property type="match status" value="1"/>
</dbReference>
<proteinExistence type="inferred from homology"/>
<dbReference type="GO" id="GO:0071972">
    <property type="term" value="F:peptidoglycan L,D-transpeptidase activity"/>
    <property type="evidence" value="ECO:0007669"/>
    <property type="project" value="TreeGrafter"/>
</dbReference>
<evidence type="ECO:0000313" key="11">
    <source>
        <dbReference type="EMBL" id="AVO46884.1"/>
    </source>
</evidence>
<evidence type="ECO:0000259" key="10">
    <source>
        <dbReference type="PROSITE" id="PS52029"/>
    </source>
</evidence>
<keyword evidence="5" id="KW-0378">Hydrolase</keyword>
<reference evidence="11 12" key="1">
    <citation type="submission" date="2018-03" db="EMBL/GenBank/DDBJ databases">
        <title>Genome sequencing of Phreatobacter sp.</title>
        <authorList>
            <person name="Kim S.-J."/>
            <person name="Heo J."/>
            <person name="Kwon S.-W."/>
        </authorList>
    </citation>
    <scope>NUCLEOTIDE SEQUENCE [LARGE SCALE GENOMIC DNA]</scope>
    <source>
        <strain evidence="11 12">S-12</strain>
    </source>
</reference>
<dbReference type="GO" id="GO:0005576">
    <property type="term" value="C:extracellular region"/>
    <property type="evidence" value="ECO:0007669"/>
    <property type="project" value="TreeGrafter"/>
</dbReference>
<dbReference type="UniPathway" id="UPA00219"/>
<evidence type="ECO:0000256" key="9">
    <source>
        <dbReference type="PROSITE-ProRule" id="PRU01373"/>
    </source>
</evidence>
<dbReference type="PANTHER" id="PTHR30582">
    <property type="entry name" value="L,D-TRANSPEPTIDASE"/>
    <property type="match status" value="1"/>
</dbReference>
<dbReference type="PROSITE" id="PS52029">
    <property type="entry name" value="LD_TPASE"/>
    <property type="match status" value="1"/>
</dbReference>
<feature type="active site" description="Proton donor/acceptor" evidence="9">
    <location>
        <position position="154"/>
    </location>
</feature>
<keyword evidence="3" id="KW-0328">Glycosyltransferase</keyword>
<keyword evidence="4" id="KW-0808">Transferase</keyword>
<evidence type="ECO:0000256" key="1">
    <source>
        <dbReference type="ARBA" id="ARBA00004752"/>
    </source>
</evidence>
<evidence type="ECO:0000256" key="6">
    <source>
        <dbReference type="ARBA" id="ARBA00022960"/>
    </source>
</evidence>
<evidence type="ECO:0000256" key="8">
    <source>
        <dbReference type="ARBA" id="ARBA00023316"/>
    </source>
</evidence>
<dbReference type="GO" id="GO:0071555">
    <property type="term" value="P:cell wall organization"/>
    <property type="evidence" value="ECO:0007669"/>
    <property type="project" value="UniProtKB-UniRule"/>
</dbReference>
<dbReference type="InterPro" id="IPR005490">
    <property type="entry name" value="LD_TPept_cat_dom"/>
</dbReference>
<evidence type="ECO:0000256" key="5">
    <source>
        <dbReference type="ARBA" id="ARBA00022801"/>
    </source>
</evidence>
<dbReference type="PROSITE" id="PS51257">
    <property type="entry name" value="PROKAR_LIPOPROTEIN"/>
    <property type="match status" value="1"/>
</dbReference>
<evidence type="ECO:0000256" key="3">
    <source>
        <dbReference type="ARBA" id="ARBA00022676"/>
    </source>
</evidence>
<feature type="active site" description="Nucleophile" evidence="9">
    <location>
        <position position="170"/>
    </location>
</feature>
<dbReference type="RefSeq" id="WP_106750254.1">
    <property type="nucleotide sequence ID" value="NZ_CP027668.1"/>
</dbReference>
<keyword evidence="8 9" id="KW-0961">Cell wall biogenesis/degradation</keyword>
<dbReference type="Gene3D" id="2.40.440.10">
    <property type="entry name" value="L,D-transpeptidase catalytic domain-like"/>
    <property type="match status" value="1"/>
</dbReference>
<evidence type="ECO:0000256" key="7">
    <source>
        <dbReference type="ARBA" id="ARBA00022984"/>
    </source>
</evidence>
<evidence type="ECO:0000256" key="2">
    <source>
        <dbReference type="ARBA" id="ARBA00005992"/>
    </source>
</evidence>
<sequence length="194" mass="21801">MRWGVLAIVALALAGCNNQTVSSTQPISERDRTLMAQAPQVEMDYWRMPLRVPYRTTERPGTIVVETSSKHLYLVEEGGTAIRYQVAVGNEAFGWTGTATIQRKAEWPTWTPPAEMRRRWPTLPVFMEGGPQNPMGSRALYLYQNGRDTLYRIHGTNSPLQIGEAVSSGCIRMHNEHAIDLYNRVGVGTKVIVR</sequence>
<dbReference type="OrthoDB" id="9813664at2"/>
<evidence type="ECO:0000256" key="4">
    <source>
        <dbReference type="ARBA" id="ARBA00022679"/>
    </source>
</evidence>
<dbReference type="GO" id="GO:0016757">
    <property type="term" value="F:glycosyltransferase activity"/>
    <property type="evidence" value="ECO:0007669"/>
    <property type="project" value="UniProtKB-KW"/>
</dbReference>
<name>A0A2S0NFC7_9HYPH</name>
<keyword evidence="7 9" id="KW-0573">Peptidoglycan synthesis</keyword>
<dbReference type="EMBL" id="CP027668">
    <property type="protein sequence ID" value="AVO46884.1"/>
    <property type="molecule type" value="Genomic_DNA"/>
</dbReference>
<dbReference type="SUPFAM" id="SSF141523">
    <property type="entry name" value="L,D-transpeptidase catalytic domain-like"/>
    <property type="match status" value="1"/>
</dbReference>
<dbReference type="Pfam" id="PF03734">
    <property type="entry name" value="YkuD"/>
    <property type="match status" value="1"/>
</dbReference>